<dbReference type="GO" id="GO:0006654">
    <property type="term" value="P:phosphatidic acid biosynthetic process"/>
    <property type="evidence" value="ECO:0007669"/>
    <property type="project" value="TreeGrafter"/>
</dbReference>
<dbReference type="AlphaFoldDB" id="A0AAN7ZUA7"/>
<dbReference type="PANTHER" id="PTHR44169">
    <property type="entry name" value="NADPH-DEPENDENT 1-ACYLDIHYDROXYACETONE PHOSPHATE REDUCTASE"/>
    <property type="match status" value="1"/>
</dbReference>
<evidence type="ECO:0000256" key="4">
    <source>
        <dbReference type="RuleBase" id="RU000363"/>
    </source>
</evidence>
<evidence type="ECO:0000313" key="6">
    <source>
        <dbReference type="Proteomes" id="UP001310594"/>
    </source>
</evidence>
<keyword evidence="2" id="KW-0521">NADP</keyword>
<proteinExistence type="inferred from homology"/>
<protein>
    <submittedName>
        <fullName evidence="5">NADPH-dependent 1-acyl dihydroxyacetone phosphate reductase</fullName>
        <ecNumber evidence="5">1.1.1.101</ecNumber>
    </submittedName>
</protein>
<keyword evidence="3 5" id="KW-0560">Oxidoreductase</keyword>
<dbReference type="Gene3D" id="3.40.50.720">
    <property type="entry name" value="NAD(P)-binding Rossmann-like Domain"/>
    <property type="match status" value="1"/>
</dbReference>
<dbReference type="Proteomes" id="UP001310594">
    <property type="component" value="Unassembled WGS sequence"/>
</dbReference>
<dbReference type="InterPro" id="IPR036291">
    <property type="entry name" value="NAD(P)-bd_dom_sf"/>
</dbReference>
<dbReference type="GO" id="GO:0005811">
    <property type="term" value="C:lipid droplet"/>
    <property type="evidence" value="ECO:0007669"/>
    <property type="project" value="TreeGrafter"/>
</dbReference>
<name>A0AAN7ZUA7_9PEZI</name>
<dbReference type="PRINTS" id="PR00081">
    <property type="entry name" value="GDHRDH"/>
</dbReference>
<dbReference type="GO" id="GO:0005783">
    <property type="term" value="C:endoplasmic reticulum"/>
    <property type="evidence" value="ECO:0007669"/>
    <property type="project" value="TreeGrafter"/>
</dbReference>
<dbReference type="SUPFAM" id="SSF51735">
    <property type="entry name" value="NAD(P)-binding Rossmann-fold domains"/>
    <property type="match status" value="1"/>
</dbReference>
<dbReference type="EMBL" id="JAVRQU010000007">
    <property type="protein sequence ID" value="KAK5700981.1"/>
    <property type="molecule type" value="Genomic_DNA"/>
</dbReference>
<organism evidence="5 6">
    <name type="scientific">Elasticomyces elasticus</name>
    <dbReference type="NCBI Taxonomy" id="574655"/>
    <lineage>
        <taxon>Eukaryota</taxon>
        <taxon>Fungi</taxon>
        <taxon>Dikarya</taxon>
        <taxon>Ascomycota</taxon>
        <taxon>Pezizomycotina</taxon>
        <taxon>Dothideomycetes</taxon>
        <taxon>Dothideomycetidae</taxon>
        <taxon>Mycosphaerellales</taxon>
        <taxon>Teratosphaeriaceae</taxon>
        <taxon>Elasticomyces</taxon>
    </lineage>
</organism>
<sequence>MAKKTVLITGCSSGIGHALAREFNSQGCHVFATARKTSSIADLEKQGIETFALEVTDPDSIQTLRKVIASRTGHAGLDILVNNAGRNYTVPALDVEISEIRSTFETNVFAVMLMCQSFAPLLIEAKGTIVQIGSLAAVVPYVFGSVYNASKGALHSYTNTLRVELAPFGVRVVNIITGGVKSSIARTERQLPRGSVYLPIVDQYDRRQTHSQANAIPAEDYARSVVRQVLGSRKDTIWEGGKSWQVWFATSFLPKSFMEWMVSRMFQLWRLKESDTKKLN</sequence>
<dbReference type="PANTHER" id="PTHR44169:SF6">
    <property type="entry name" value="NADPH-DEPENDENT 1-ACYLDIHYDROXYACETONE PHOSPHATE REDUCTASE"/>
    <property type="match status" value="1"/>
</dbReference>
<dbReference type="PROSITE" id="PS00061">
    <property type="entry name" value="ADH_SHORT"/>
    <property type="match status" value="1"/>
</dbReference>
<comment type="similarity">
    <text evidence="1 4">Belongs to the short-chain dehydrogenases/reductases (SDR) family.</text>
</comment>
<dbReference type="GO" id="GO:0019433">
    <property type="term" value="P:triglyceride catabolic process"/>
    <property type="evidence" value="ECO:0007669"/>
    <property type="project" value="TreeGrafter"/>
</dbReference>
<dbReference type="EC" id="1.1.1.101" evidence="5"/>
<dbReference type="PRINTS" id="PR00080">
    <property type="entry name" value="SDRFAMILY"/>
</dbReference>
<evidence type="ECO:0000256" key="2">
    <source>
        <dbReference type="ARBA" id="ARBA00022857"/>
    </source>
</evidence>
<dbReference type="InterPro" id="IPR020904">
    <property type="entry name" value="Sc_DH/Rdtase_CS"/>
</dbReference>
<evidence type="ECO:0000313" key="5">
    <source>
        <dbReference type="EMBL" id="KAK5700981.1"/>
    </source>
</evidence>
<dbReference type="FunFam" id="3.40.50.720:FF:000261">
    <property type="entry name" value="NADPH-dependent 1-acyldihydroxyacetone phosphate reductase"/>
    <property type="match status" value="1"/>
</dbReference>
<dbReference type="InterPro" id="IPR002347">
    <property type="entry name" value="SDR_fam"/>
</dbReference>
<evidence type="ECO:0000256" key="3">
    <source>
        <dbReference type="ARBA" id="ARBA00023002"/>
    </source>
</evidence>
<dbReference type="GO" id="GO:0000140">
    <property type="term" value="F:acylglycerone-phosphate reductase (NADP+) activity"/>
    <property type="evidence" value="ECO:0007669"/>
    <property type="project" value="UniProtKB-EC"/>
</dbReference>
<reference evidence="5" key="1">
    <citation type="submission" date="2023-08" db="EMBL/GenBank/DDBJ databases">
        <title>Black Yeasts Isolated from many extreme environments.</title>
        <authorList>
            <person name="Coleine C."/>
            <person name="Stajich J.E."/>
            <person name="Selbmann L."/>
        </authorList>
    </citation>
    <scope>NUCLEOTIDE SEQUENCE</scope>
    <source>
        <strain evidence="5">CCFEE 5810</strain>
    </source>
</reference>
<accession>A0AAN7ZUA7</accession>
<dbReference type="CDD" id="cd05374">
    <property type="entry name" value="17beta-HSD-like_SDR_c"/>
    <property type="match status" value="1"/>
</dbReference>
<comment type="caution">
    <text evidence="5">The sequence shown here is derived from an EMBL/GenBank/DDBJ whole genome shotgun (WGS) entry which is preliminary data.</text>
</comment>
<gene>
    <name evidence="5" type="primary">AYR1_2</name>
    <name evidence="5" type="ORF">LTR97_005500</name>
</gene>
<dbReference type="GO" id="GO:0004806">
    <property type="term" value="F:triacylglycerol lipase activity"/>
    <property type="evidence" value="ECO:0007669"/>
    <property type="project" value="TreeGrafter"/>
</dbReference>
<dbReference type="Pfam" id="PF00106">
    <property type="entry name" value="adh_short"/>
    <property type="match status" value="1"/>
</dbReference>
<evidence type="ECO:0000256" key="1">
    <source>
        <dbReference type="ARBA" id="ARBA00006484"/>
    </source>
</evidence>